<dbReference type="InterPro" id="IPR011009">
    <property type="entry name" value="Kinase-like_dom_sf"/>
</dbReference>
<protein>
    <recommendedName>
        <fullName evidence="2">Fungal-type protein kinase domain-containing protein</fullName>
    </recommendedName>
</protein>
<organism evidence="3 4">
    <name type="scientific">Clathrus columnatus</name>
    <dbReference type="NCBI Taxonomy" id="1419009"/>
    <lineage>
        <taxon>Eukaryota</taxon>
        <taxon>Fungi</taxon>
        <taxon>Dikarya</taxon>
        <taxon>Basidiomycota</taxon>
        <taxon>Agaricomycotina</taxon>
        <taxon>Agaricomycetes</taxon>
        <taxon>Phallomycetidae</taxon>
        <taxon>Phallales</taxon>
        <taxon>Clathraceae</taxon>
        <taxon>Clathrus</taxon>
    </lineage>
</organism>
<evidence type="ECO:0000256" key="1">
    <source>
        <dbReference type="SAM" id="MobiDB-lite"/>
    </source>
</evidence>
<accession>A0AAV5AHV5</accession>
<dbReference type="InterPro" id="IPR008266">
    <property type="entry name" value="Tyr_kinase_AS"/>
</dbReference>
<dbReference type="PANTHER" id="PTHR38248">
    <property type="entry name" value="FUNK1 6"/>
    <property type="match status" value="1"/>
</dbReference>
<proteinExistence type="predicted"/>
<name>A0AAV5AHV5_9AGAM</name>
<dbReference type="PROSITE" id="PS00109">
    <property type="entry name" value="PROTEIN_KINASE_TYR"/>
    <property type="match status" value="1"/>
</dbReference>
<dbReference type="EMBL" id="BPWL01000007">
    <property type="protein sequence ID" value="GJJ12264.1"/>
    <property type="molecule type" value="Genomic_DNA"/>
</dbReference>
<dbReference type="Gene3D" id="1.10.510.10">
    <property type="entry name" value="Transferase(Phosphotransferase) domain 1"/>
    <property type="match status" value="1"/>
</dbReference>
<feature type="compositionally biased region" description="Acidic residues" evidence="1">
    <location>
        <begin position="76"/>
        <end position="87"/>
    </location>
</feature>
<keyword evidence="4" id="KW-1185">Reference proteome</keyword>
<sequence>MTIKPDICFYDKKHANAGIKGISAVEMIAEVKYNLNDDAFVHIEYVKTSQLPQRPGSPSPPATPDDEMLTETTLFVDEEEGWVEDDDERKGEGDDDEGKGKAVDNDNDTESSKPDQKQFEADIKRLSTQGRDTLSQITTYTAAQKAAQFRKHIFSLLIFKGCGRILFWDWSGIIVTERFRLTDDYFAEFFWRYNKAKGGQRGHDETIGILNAQERNAVSKLGLFDKDARLVKILVGQGNTALSYVVEQPNFMGGISPFGRSTRGFIAYSLREIIDFKGSDPVWQPKRFYLKDTWRIVHRHPEHEFYDKLHAVKYVATYCQASDVPNHETTIQRIYQEASGALGSPNKIRRLRHYRIVLNEVGAQLTTFRSTRELVSVIHQALQAHQNAYDAGVLHRDISVGNIMIHESESGGERKALLIDWDMAKFKDNNAAGTMERTGTWQFLAARFLRNPDKNIQADFNDDLESFVSYLNNQGLEAGGDGKVEYLRGPAILDDAGIKNKHLDALLEACKDIMAYRYDIEDPDTQSSLIPQLNTLSQRKVKEEIFKRRGWMIELFEKVLTKEPWPTDDAAKENPMRGPVHDSVSLKHSSQIMNFAVEIESEPRNPKRRRI</sequence>
<dbReference type="GO" id="GO:0004672">
    <property type="term" value="F:protein kinase activity"/>
    <property type="evidence" value="ECO:0007669"/>
    <property type="project" value="InterPro"/>
</dbReference>
<feature type="domain" description="Fungal-type protein kinase" evidence="2">
    <location>
        <begin position="129"/>
        <end position="467"/>
    </location>
</feature>
<evidence type="ECO:0000313" key="4">
    <source>
        <dbReference type="Proteomes" id="UP001050691"/>
    </source>
</evidence>
<evidence type="ECO:0000259" key="2">
    <source>
        <dbReference type="Pfam" id="PF17667"/>
    </source>
</evidence>
<gene>
    <name evidence="3" type="ORF">Clacol_006505</name>
</gene>
<feature type="region of interest" description="Disordered" evidence="1">
    <location>
        <begin position="50"/>
        <end position="118"/>
    </location>
</feature>
<comment type="caution">
    <text evidence="3">The sequence shown here is derived from an EMBL/GenBank/DDBJ whole genome shotgun (WGS) entry which is preliminary data.</text>
</comment>
<reference evidence="3" key="1">
    <citation type="submission" date="2021-10" db="EMBL/GenBank/DDBJ databases">
        <title>De novo Genome Assembly of Clathrus columnatus (Basidiomycota, Fungi) Using Illumina and Nanopore Sequence Data.</title>
        <authorList>
            <person name="Ogiso-Tanaka E."/>
            <person name="Itagaki H."/>
            <person name="Hosoya T."/>
            <person name="Hosaka K."/>
        </authorList>
    </citation>
    <scope>NUCLEOTIDE SEQUENCE</scope>
    <source>
        <strain evidence="3">MO-923</strain>
    </source>
</reference>
<dbReference type="Proteomes" id="UP001050691">
    <property type="component" value="Unassembled WGS sequence"/>
</dbReference>
<feature type="compositionally biased region" description="Basic and acidic residues" evidence="1">
    <location>
        <begin position="88"/>
        <end position="118"/>
    </location>
</feature>
<dbReference type="Pfam" id="PF17667">
    <property type="entry name" value="Pkinase_fungal"/>
    <property type="match status" value="1"/>
</dbReference>
<evidence type="ECO:0000313" key="3">
    <source>
        <dbReference type="EMBL" id="GJJ12264.1"/>
    </source>
</evidence>
<dbReference type="SUPFAM" id="SSF56112">
    <property type="entry name" value="Protein kinase-like (PK-like)"/>
    <property type="match status" value="1"/>
</dbReference>
<dbReference type="PANTHER" id="PTHR38248:SF2">
    <property type="entry name" value="FUNK1 11"/>
    <property type="match status" value="1"/>
</dbReference>
<dbReference type="InterPro" id="IPR040976">
    <property type="entry name" value="Pkinase_fungal"/>
</dbReference>
<dbReference type="AlphaFoldDB" id="A0AAV5AHV5"/>